<proteinExistence type="predicted"/>
<dbReference type="GO" id="GO:0003723">
    <property type="term" value="F:RNA binding"/>
    <property type="evidence" value="ECO:0007669"/>
    <property type="project" value="InterPro"/>
</dbReference>
<accession>A0AAD6KGP8</accession>
<dbReference type="Proteomes" id="UP001162972">
    <property type="component" value="Chromosome 16"/>
</dbReference>
<dbReference type="InterPro" id="IPR021099">
    <property type="entry name" value="PORR_domain"/>
</dbReference>
<organism evidence="2 3">
    <name type="scientific">Salix udensis</name>
    <dbReference type="NCBI Taxonomy" id="889485"/>
    <lineage>
        <taxon>Eukaryota</taxon>
        <taxon>Viridiplantae</taxon>
        <taxon>Streptophyta</taxon>
        <taxon>Embryophyta</taxon>
        <taxon>Tracheophyta</taxon>
        <taxon>Spermatophyta</taxon>
        <taxon>Magnoliopsida</taxon>
        <taxon>eudicotyledons</taxon>
        <taxon>Gunneridae</taxon>
        <taxon>Pentapetalae</taxon>
        <taxon>rosids</taxon>
        <taxon>fabids</taxon>
        <taxon>Malpighiales</taxon>
        <taxon>Salicaceae</taxon>
        <taxon>Saliceae</taxon>
        <taxon>Salix</taxon>
    </lineage>
</organism>
<dbReference type="EMBL" id="JAPFFJ010000006">
    <property type="protein sequence ID" value="KAJ6423189.1"/>
    <property type="molecule type" value="Genomic_DNA"/>
</dbReference>
<sequence length="254" mass="29217">MYRSSIFNGLHQSFKSCLCHKTNSYVLSLPTPFKKPGSIWIPSRQKSSGGRRPKKKIYHRAQDLDRAIDLQKKPSLILQLKSILQSQKHQSLLLRDLEKEVGFVQKWNFMSVIEKYPSIFRVGGGSNSRTPPFVTFTAKAEKIAREEAEARELMEPILVKNLRKLLMLSVDCRVPLEKIEFIQNELGLPQDFKSSLIPKYPDYFSVKDVNGKAYLLLENWDSALAVTSREERLRVEGVPAINPSKRNARISKEW</sequence>
<evidence type="ECO:0000313" key="3">
    <source>
        <dbReference type="Proteomes" id="UP001162972"/>
    </source>
</evidence>
<dbReference type="PANTHER" id="PTHR31476:SF11">
    <property type="entry name" value="UBIQUITIN CARBOXYL-TERMINAL HYDROLASE FAMILY PROTEIN"/>
    <property type="match status" value="1"/>
</dbReference>
<dbReference type="InterPro" id="IPR045040">
    <property type="entry name" value="PORR_fam"/>
</dbReference>
<dbReference type="Pfam" id="PF11955">
    <property type="entry name" value="PORR"/>
    <property type="match status" value="1"/>
</dbReference>
<comment type="caution">
    <text evidence="2">The sequence shown here is derived from an EMBL/GenBank/DDBJ whole genome shotgun (WGS) entry which is preliminary data.</text>
</comment>
<keyword evidence="3" id="KW-1185">Reference proteome</keyword>
<dbReference type="AlphaFoldDB" id="A0AAD6KGP8"/>
<dbReference type="PANTHER" id="PTHR31476">
    <property type="entry name" value="PROTEIN WHAT'S THIS FACTOR 1 HOMOLOG, CHLOROPLASTIC"/>
    <property type="match status" value="1"/>
</dbReference>
<feature type="domain" description="PORR" evidence="1">
    <location>
        <begin position="59"/>
        <end position="232"/>
    </location>
</feature>
<gene>
    <name evidence="2" type="ORF">OIU84_024175</name>
</gene>
<name>A0AAD6KGP8_9ROSI</name>
<reference evidence="2 3" key="1">
    <citation type="journal article" date="2023" name="Int. J. Mol. Sci.">
        <title>De Novo Assembly and Annotation of 11 Diverse Shrub Willow (Salix) Genomes Reveals Novel Gene Organization in Sex-Linked Regions.</title>
        <authorList>
            <person name="Hyden B."/>
            <person name="Feng K."/>
            <person name="Yates T.B."/>
            <person name="Jawdy S."/>
            <person name="Cereghino C."/>
            <person name="Smart L.B."/>
            <person name="Muchero W."/>
        </authorList>
    </citation>
    <scope>NUCLEOTIDE SEQUENCE [LARGE SCALE GENOMIC DNA]</scope>
    <source>
        <tissue evidence="2">Shoot tip</tissue>
    </source>
</reference>
<evidence type="ECO:0000313" key="2">
    <source>
        <dbReference type="EMBL" id="KAJ6423189.1"/>
    </source>
</evidence>
<evidence type="ECO:0000259" key="1">
    <source>
        <dbReference type="Pfam" id="PF11955"/>
    </source>
</evidence>
<protein>
    <recommendedName>
        <fullName evidence="1">PORR domain-containing protein</fullName>
    </recommendedName>
</protein>